<dbReference type="Proteomes" id="UP000708148">
    <property type="component" value="Unassembled WGS sequence"/>
</dbReference>
<comment type="caution">
    <text evidence="5">The sequence shown here is derived from an EMBL/GenBank/DDBJ whole genome shotgun (WGS) entry which is preliminary data.</text>
</comment>
<dbReference type="OrthoDB" id="526307at2759"/>
<dbReference type="AlphaFoldDB" id="A0A8S1JAW7"/>
<dbReference type="EMBL" id="CAJHUC010002132">
    <property type="protein sequence ID" value="CAD7703253.1"/>
    <property type="molecule type" value="Genomic_DNA"/>
</dbReference>
<sequence length="421" mass="45377">MSLGYACKVVTVAAGTATLYAVTDNGDLYSWGQGGRGELGTGGMSKLLSTPTKAPWANRIGAVAASSGGRFAAALDQNGRLYTWGEGKFGQLGHGDTSKKTTGRVVKALQGCEVVDIACGADFMMAITAWKSRSAGRNITLTRTVEPPSLPASEGNNNEAPENSSPEGHFRYIDVDPCSLGSSPDIFDPSMDRRCQRRSRRHHGGTRPFTAPSAELTADMLDSEFSGVEVLSSSSPDIRNHQRTRRSEGASTSSAQGWVSGDDMQSRLPSTSNHGSSAVPIPQRSVGRLAPHWPAQTGTGDTGHSPGGVWGLSCSIEELTREQFDHSPKGQQMYHANLRRALKAFANDPSRRELYFSPTLTSSDRHKMHIVAEGLGLAHESVGQEPSRQLIIRKPSQRGHWRARPFHDVGESGVHWYPKTV</sequence>
<feature type="region of interest" description="Disordered" evidence="3">
    <location>
        <begin position="143"/>
        <end position="214"/>
    </location>
</feature>
<dbReference type="InterPro" id="IPR036867">
    <property type="entry name" value="R3H_dom_sf"/>
</dbReference>
<feature type="domain" description="R3H" evidence="4">
    <location>
        <begin position="332"/>
        <end position="396"/>
    </location>
</feature>
<feature type="repeat" description="RCC1" evidence="2">
    <location>
        <begin position="79"/>
        <end position="130"/>
    </location>
</feature>
<organism evidence="5 6">
    <name type="scientific">Ostreobium quekettii</name>
    <dbReference type="NCBI Taxonomy" id="121088"/>
    <lineage>
        <taxon>Eukaryota</taxon>
        <taxon>Viridiplantae</taxon>
        <taxon>Chlorophyta</taxon>
        <taxon>core chlorophytes</taxon>
        <taxon>Ulvophyceae</taxon>
        <taxon>TCBD clade</taxon>
        <taxon>Bryopsidales</taxon>
        <taxon>Ostreobineae</taxon>
        <taxon>Ostreobiaceae</taxon>
        <taxon>Ostreobium</taxon>
    </lineage>
</organism>
<protein>
    <recommendedName>
        <fullName evidence="4">R3H domain-containing protein</fullName>
    </recommendedName>
</protein>
<evidence type="ECO:0000256" key="3">
    <source>
        <dbReference type="SAM" id="MobiDB-lite"/>
    </source>
</evidence>
<evidence type="ECO:0000256" key="2">
    <source>
        <dbReference type="PROSITE-ProRule" id="PRU00235"/>
    </source>
</evidence>
<dbReference type="SUPFAM" id="SSF50985">
    <property type="entry name" value="RCC1/BLIP-II"/>
    <property type="match status" value="1"/>
</dbReference>
<name>A0A8S1JAW7_9CHLO</name>
<feature type="compositionally biased region" description="Low complexity" evidence="3">
    <location>
        <begin position="151"/>
        <end position="167"/>
    </location>
</feature>
<feature type="region of interest" description="Disordered" evidence="3">
    <location>
        <begin position="289"/>
        <end position="308"/>
    </location>
</feature>
<dbReference type="InterPro" id="IPR009091">
    <property type="entry name" value="RCC1/BLIP-II"/>
</dbReference>
<feature type="region of interest" description="Disordered" evidence="3">
    <location>
        <begin position="227"/>
        <end position="282"/>
    </location>
</feature>
<dbReference type="InterPro" id="IPR000408">
    <property type="entry name" value="Reg_chr_condens"/>
</dbReference>
<dbReference type="Pfam" id="PF00415">
    <property type="entry name" value="RCC1"/>
    <property type="match status" value="2"/>
</dbReference>
<evidence type="ECO:0000313" key="5">
    <source>
        <dbReference type="EMBL" id="CAD7703253.1"/>
    </source>
</evidence>
<dbReference type="Pfam" id="PF01424">
    <property type="entry name" value="R3H"/>
    <property type="match status" value="1"/>
</dbReference>
<dbReference type="PROSITE" id="PS50012">
    <property type="entry name" value="RCC1_3"/>
    <property type="match status" value="2"/>
</dbReference>
<dbReference type="GO" id="GO:0003676">
    <property type="term" value="F:nucleic acid binding"/>
    <property type="evidence" value="ECO:0007669"/>
    <property type="project" value="UniProtKB-UniRule"/>
</dbReference>
<keyword evidence="1" id="KW-0677">Repeat</keyword>
<feature type="compositionally biased region" description="Polar residues" evidence="3">
    <location>
        <begin position="267"/>
        <end position="276"/>
    </location>
</feature>
<dbReference type="PROSITE" id="PS51061">
    <property type="entry name" value="R3H"/>
    <property type="match status" value="1"/>
</dbReference>
<proteinExistence type="predicted"/>
<gene>
    <name evidence="5" type="ORF">OSTQU699_LOCUS8610</name>
</gene>
<dbReference type="PANTHER" id="PTHR22870:SF408">
    <property type="entry name" value="OS09G0560450 PROTEIN"/>
    <property type="match status" value="1"/>
</dbReference>
<feature type="compositionally biased region" description="Basic residues" evidence="3">
    <location>
        <begin position="195"/>
        <end position="205"/>
    </location>
</feature>
<dbReference type="Gene3D" id="3.30.1370.50">
    <property type="entry name" value="R3H-like domain"/>
    <property type="match status" value="1"/>
</dbReference>
<dbReference type="PANTHER" id="PTHR22870">
    <property type="entry name" value="REGULATOR OF CHROMOSOME CONDENSATION"/>
    <property type="match status" value="1"/>
</dbReference>
<dbReference type="SUPFAM" id="SSF82708">
    <property type="entry name" value="R3H domain"/>
    <property type="match status" value="1"/>
</dbReference>
<dbReference type="InterPro" id="IPR001374">
    <property type="entry name" value="R3H_dom"/>
</dbReference>
<keyword evidence="6" id="KW-1185">Reference proteome</keyword>
<dbReference type="InterPro" id="IPR051210">
    <property type="entry name" value="Ub_ligase/GEF_domain"/>
</dbReference>
<reference evidence="5" key="1">
    <citation type="submission" date="2020-12" db="EMBL/GenBank/DDBJ databases">
        <authorList>
            <person name="Iha C."/>
        </authorList>
    </citation>
    <scope>NUCLEOTIDE SEQUENCE</scope>
</reference>
<dbReference type="Gene3D" id="2.130.10.30">
    <property type="entry name" value="Regulator of chromosome condensation 1/beta-lactamase-inhibitor protein II"/>
    <property type="match status" value="1"/>
</dbReference>
<evidence type="ECO:0000313" key="6">
    <source>
        <dbReference type="Proteomes" id="UP000708148"/>
    </source>
</evidence>
<evidence type="ECO:0000259" key="4">
    <source>
        <dbReference type="PROSITE" id="PS51061"/>
    </source>
</evidence>
<feature type="repeat" description="RCC1" evidence="2">
    <location>
        <begin position="26"/>
        <end position="78"/>
    </location>
</feature>
<accession>A0A8S1JAW7</accession>
<evidence type="ECO:0000256" key="1">
    <source>
        <dbReference type="ARBA" id="ARBA00022737"/>
    </source>
</evidence>